<keyword evidence="2" id="KW-0436">Ligase</keyword>
<evidence type="ECO:0000313" key="8">
    <source>
        <dbReference type="Proteomes" id="UP001056291"/>
    </source>
</evidence>
<dbReference type="InterPro" id="IPR025110">
    <property type="entry name" value="AMP-bd_C"/>
</dbReference>
<evidence type="ECO:0000256" key="2">
    <source>
        <dbReference type="ARBA" id="ARBA00022598"/>
    </source>
</evidence>
<dbReference type="Gene3D" id="3.30.300.30">
    <property type="match status" value="1"/>
</dbReference>
<dbReference type="SUPFAM" id="SSF56801">
    <property type="entry name" value="Acetyl-CoA synthetase-like"/>
    <property type="match status" value="1"/>
</dbReference>
<keyword evidence="8" id="KW-1185">Reference proteome</keyword>
<dbReference type="Pfam" id="PF13193">
    <property type="entry name" value="AMP-binding_C"/>
    <property type="match status" value="1"/>
</dbReference>
<dbReference type="Pfam" id="PF00501">
    <property type="entry name" value="AMP-binding"/>
    <property type="match status" value="1"/>
</dbReference>
<accession>A0ABY4W9J0</accession>
<evidence type="ECO:0000256" key="1">
    <source>
        <dbReference type="ARBA" id="ARBA00006432"/>
    </source>
</evidence>
<dbReference type="PANTHER" id="PTHR43605:SF10">
    <property type="entry name" value="ACYL-COA SYNTHETASE MEDIUM CHAIN FAMILY MEMBER 3"/>
    <property type="match status" value="1"/>
</dbReference>
<organism evidence="7 8">
    <name type="scientific">Sneathiella marina</name>
    <dbReference type="NCBI Taxonomy" id="2950108"/>
    <lineage>
        <taxon>Bacteria</taxon>
        <taxon>Pseudomonadati</taxon>
        <taxon>Pseudomonadota</taxon>
        <taxon>Alphaproteobacteria</taxon>
        <taxon>Sneathiellales</taxon>
        <taxon>Sneathiellaceae</taxon>
        <taxon>Sneathiella</taxon>
    </lineage>
</organism>
<sequence>MDLEAVNRDYQTAKASYSLDIPGDFNFAFDVIDKKAEDKTKVAVIAVSRDHTKIEEVTYDTFSKDSNRLANAFVALGIDKGDFGCVVIGRIPAWYTVLFACMKIGAISMPGTNLLTAKDLAYRIQRSNARFIVVTPEHCPKFEEVRDQCPSIEHCIVVGGTYPGWLSMEDLIDENTSEIDRSSLPRTQAADMMMAYFTSGTTSMPKMVPRDFSYGLAHAATALFWMDLRDGDVHWTLTDTGWAKAAWGLIFPPLLAGSKIVLYDGDGAFDPIFHLKMIEELGVSTFCAPPTVYRLFAQQDLSPYDFSNLRRSLGAGEPLNPEVIRFWETHTGNVIADGYGQTETINIVGNFPGMEIRYGSMGKPVPGFDVDIIDDDGNRLPNNEVGHIAVNTGGSWPPGLFDGYYTGDAPDKGSFSHGWYYTGDTAKRDEEGYLWFEGRADDLISSGGYRISPFEVESALLEHPDVVESAVIGVPDATRGELVKAYIILKDPERASDSLKTEIQDFCKNLTAPYKYPREMEFVTALPKTISGKIRRVELREEN</sequence>
<dbReference type="RefSeq" id="WP_251936508.1">
    <property type="nucleotide sequence ID" value="NZ_CP098747.1"/>
</dbReference>
<evidence type="ECO:0000259" key="6">
    <source>
        <dbReference type="Pfam" id="PF13193"/>
    </source>
</evidence>
<gene>
    <name evidence="7" type="ORF">NBZ79_06360</name>
</gene>
<evidence type="ECO:0000259" key="5">
    <source>
        <dbReference type="Pfam" id="PF00501"/>
    </source>
</evidence>
<dbReference type="PANTHER" id="PTHR43605">
    <property type="entry name" value="ACYL-COENZYME A SYNTHETASE"/>
    <property type="match status" value="1"/>
</dbReference>
<dbReference type="EMBL" id="CP098747">
    <property type="protein sequence ID" value="USG62597.1"/>
    <property type="molecule type" value="Genomic_DNA"/>
</dbReference>
<evidence type="ECO:0000256" key="4">
    <source>
        <dbReference type="ARBA" id="ARBA00022840"/>
    </source>
</evidence>
<comment type="similarity">
    <text evidence="1">Belongs to the ATP-dependent AMP-binding enzyme family.</text>
</comment>
<dbReference type="InterPro" id="IPR051087">
    <property type="entry name" value="Mitochondrial_ACSM"/>
</dbReference>
<feature type="domain" description="AMP-binding enzyme C-terminal" evidence="6">
    <location>
        <begin position="455"/>
        <end position="533"/>
    </location>
</feature>
<dbReference type="InterPro" id="IPR042099">
    <property type="entry name" value="ANL_N_sf"/>
</dbReference>
<dbReference type="Proteomes" id="UP001056291">
    <property type="component" value="Chromosome"/>
</dbReference>
<dbReference type="InterPro" id="IPR000873">
    <property type="entry name" value="AMP-dep_synth/lig_dom"/>
</dbReference>
<keyword evidence="4" id="KW-0067">ATP-binding</keyword>
<evidence type="ECO:0000256" key="3">
    <source>
        <dbReference type="ARBA" id="ARBA00022741"/>
    </source>
</evidence>
<protein>
    <submittedName>
        <fullName evidence="7">AMP-binding protein</fullName>
    </submittedName>
</protein>
<reference evidence="7" key="1">
    <citation type="submission" date="2022-06" db="EMBL/GenBank/DDBJ databases">
        <title>Sneathiella actinostolidae sp. nov., isolated from a sea anemonein the Western Pacific Ocean.</title>
        <authorList>
            <person name="Wei M.J."/>
        </authorList>
    </citation>
    <scope>NUCLEOTIDE SEQUENCE</scope>
    <source>
        <strain evidence="7">PHK-P5</strain>
    </source>
</reference>
<dbReference type="InterPro" id="IPR045851">
    <property type="entry name" value="AMP-bd_C_sf"/>
</dbReference>
<proteinExistence type="inferred from homology"/>
<feature type="domain" description="AMP-dependent synthetase/ligase" evidence="5">
    <location>
        <begin position="39"/>
        <end position="405"/>
    </location>
</feature>
<dbReference type="Gene3D" id="3.40.50.12780">
    <property type="entry name" value="N-terminal domain of ligase-like"/>
    <property type="match status" value="1"/>
</dbReference>
<keyword evidence="3" id="KW-0547">Nucleotide-binding</keyword>
<evidence type="ECO:0000313" key="7">
    <source>
        <dbReference type="EMBL" id="USG62597.1"/>
    </source>
</evidence>
<name>A0ABY4W9J0_9PROT</name>